<evidence type="ECO:0000313" key="2">
    <source>
        <dbReference type="EMBL" id="PJJ72191.1"/>
    </source>
</evidence>
<name>A0A2M9CJW4_9MICO</name>
<proteinExistence type="predicted"/>
<dbReference type="EMBL" id="PGFF01000001">
    <property type="protein sequence ID" value="PJJ72191.1"/>
    <property type="molecule type" value="Genomic_DNA"/>
</dbReference>
<comment type="caution">
    <text evidence="2">The sequence shown here is derived from an EMBL/GenBank/DDBJ whole genome shotgun (WGS) entry which is preliminary data.</text>
</comment>
<dbReference type="SUPFAM" id="SSF53474">
    <property type="entry name" value="alpha/beta-Hydrolases"/>
    <property type="match status" value="1"/>
</dbReference>
<evidence type="ECO:0000259" key="1">
    <source>
        <dbReference type="Pfam" id="PF12697"/>
    </source>
</evidence>
<sequence length="295" mass="32164">MHDSSPYAAALADRPVRAGEIEVLGSTTRYWEYGPADAATTIVVVHGFRGEHHGLEPVIAYLPDVRFVAPDLPGFGESTPMSGTRHDVPGYGRWLRDFVEALGLTGRAVVLGHSFGSIVASGAVADGLATPRLVLVNPIAAPALAGPRGVLTRLAVLYYRIAALLPERLGFALLRNRAIVRIMSVAMAKTREPRLRRWIHGQHDRYFSRFADRRVVLEAFRASVSSDVSHFAARIAVPTLLVAADRDDITPIEAQHALLKRFPDARLEVLTGVGHLIHYEKPVEAAHAIAEFLPS</sequence>
<feature type="domain" description="AB hydrolase-1" evidence="1">
    <location>
        <begin position="42"/>
        <end position="285"/>
    </location>
</feature>
<organism evidence="2 3">
    <name type="scientific">Diaminobutyricimonas aerilata</name>
    <dbReference type="NCBI Taxonomy" id="1162967"/>
    <lineage>
        <taxon>Bacteria</taxon>
        <taxon>Bacillati</taxon>
        <taxon>Actinomycetota</taxon>
        <taxon>Actinomycetes</taxon>
        <taxon>Micrococcales</taxon>
        <taxon>Microbacteriaceae</taxon>
        <taxon>Diaminobutyricimonas</taxon>
    </lineage>
</organism>
<accession>A0A2M9CJW4</accession>
<dbReference type="InterPro" id="IPR000639">
    <property type="entry name" value="Epox_hydrolase-like"/>
</dbReference>
<dbReference type="GO" id="GO:0016020">
    <property type="term" value="C:membrane"/>
    <property type="evidence" value="ECO:0007669"/>
    <property type="project" value="TreeGrafter"/>
</dbReference>
<dbReference type="PRINTS" id="PR00412">
    <property type="entry name" value="EPOXHYDRLASE"/>
</dbReference>
<dbReference type="AlphaFoldDB" id="A0A2M9CJW4"/>
<dbReference type="Gene3D" id="3.40.50.1820">
    <property type="entry name" value="alpha/beta hydrolase"/>
    <property type="match status" value="1"/>
</dbReference>
<dbReference type="Pfam" id="PF12697">
    <property type="entry name" value="Abhydrolase_6"/>
    <property type="match status" value="1"/>
</dbReference>
<dbReference type="RefSeq" id="WP_100364409.1">
    <property type="nucleotide sequence ID" value="NZ_PGFF01000001.1"/>
</dbReference>
<reference evidence="2 3" key="1">
    <citation type="submission" date="2017-11" db="EMBL/GenBank/DDBJ databases">
        <title>Genomic Encyclopedia of Archaeal and Bacterial Type Strains, Phase II (KMG-II): From Individual Species to Whole Genera.</title>
        <authorList>
            <person name="Goeker M."/>
        </authorList>
    </citation>
    <scope>NUCLEOTIDE SEQUENCE [LARGE SCALE GENOMIC DNA]</scope>
    <source>
        <strain evidence="2 3">DSM 27393</strain>
    </source>
</reference>
<dbReference type="PRINTS" id="PR00111">
    <property type="entry name" value="ABHYDROLASE"/>
</dbReference>
<dbReference type="GO" id="GO:0003824">
    <property type="term" value="F:catalytic activity"/>
    <property type="evidence" value="ECO:0007669"/>
    <property type="project" value="InterPro"/>
</dbReference>
<evidence type="ECO:0000313" key="3">
    <source>
        <dbReference type="Proteomes" id="UP000228758"/>
    </source>
</evidence>
<gene>
    <name evidence="2" type="ORF">CLV46_1756</name>
</gene>
<protein>
    <submittedName>
        <fullName evidence="2">Pimeloyl-ACP methyl ester carboxylesterase</fullName>
    </submittedName>
</protein>
<dbReference type="InterPro" id="IPR000073">
    <property type="entry name" value="AB_hydrolase_1"/>
</dbReference>
<dbReference type="Proteomes" id="UP000228758">
    <property type="component" value="Unassembled WGS sequence"/>
</dbReference>
<dbReference type="PANTHER" id="PTHR43798">
    <property type="entry name" value="MONOACYLGLYCEROL LIPASE"/>
    <property type="match status" value="1"/>
</dbReference>
<dbReference type="InterPro" id="IPR050266">
    <property type="entry name" value="AB_hydrolase_sf"/>
</dbReference>
<dbReference type="OrthoDB" id="5195507at2"/>
<dbReference type="InterPro" id="IPR029058">
    <property type="entry name" value="AB_hydrolase_fold"/>
</dbReference>
<dbReference type="PANTHER" id="PTHR43798:SF33">
    <property type="entry name" value="HYDROLASE, PUTATIVE (AFU_ORTHOLOGUE AFUA_2G14860)-RELATED"/>
    <property type="match status" value="1"/>
</dbReference>
<keyword evidence="3" id="KW-1185">Reference proteome</keyword>